<reference evidence="2" key="1">
    <citation type="journal article" date="2012" name="Nat. Biotechnol.">
        <title>Reference genome sequence of the model plant Setaria.</title>
        <authorList>
            <person name="Bennetzen J.L."/>
            <person name="Schmutz J."/>
            <person name="Wang H."/>
            <person name="Percifield R."/>
            <person name="Hawkins J."/>
            <person name="Pontaroli A.C."/>
            <person name="Estep M."/>
            <person name="Feng L."/>
            <person name="Vaughn J.N."/>
            <person name="Grimwood J."/>
            <person name="Jenkins J."/>
            <person name="Barry K."/>
            <person name="Lindquist E."/>
            <person name="Hellsten U."/>
            <person name="Deshpande S."/>
            <person name="Wang X."/>
            <person name="Wu X."/>
            <person name="Mitros T."/>
            <person name="Triplett J."/>
            <person name="Yang X."/>
            <person name="Ye C.Y."/>
            <person name="Mauro-Herrera M."/>
            <person name="Wang L."/>
            <person name="Li P."/>
            <person name="Sharma M."/>
            <person name="Sharma R."/>
            <person name="Ronald P.C."/>
            <person name="Panaud O."/>
            <person name="Kellogg E.A."/>
            <person name="Brutnell T.P."/>
            <person name="Doust A.N."/>
            <person name="Tuskan G.A."/>
            <person name="Rokhsar D."/>
            <person name="Devos K.M."/>
        </authorList>
    </citation>
    <scope>NUCLEOTIDE SEQUENCE [LARGE SCALE GENOMIC DNA]</scope>
    <source>
        <strain evidence="2">Yugu1</strain>
    </source>
</reference>
<evidence type="ECO:0000256" key="1">
    <source>
        <dbReference type="SAM" id="MobiDB-lite"/>
    </source>
</evidence>
<dbReference type="EMBL" id="CM003531">
    <property type="protein sequence ID" value="RCV20344.1"/>
    <property type="molecule type" value="Genomic_DNA"/>
</dbReference>
<evidence type="ECO:0000313" key="2">
    <source>
        <dbReference type="EMBL" id="RCV20344.1"/>
    </source>
</evidence>
<sequence length="122" mass="14107">MAFFTVRRAAGFSSSTRARRAQVLNRRNMSKYPHLKLVAKIEHMHVAKRVLPSDGLLLLRGQCKVSGACSDNPSLDLLLPTPVFLRGNNTRAKPLLISKRNKRREKREREKEHKERKQSYNK</sequence>
<feature type="region of interest" description="Disordered" evidence="1">
    <location>
        <begin position="90"/>
        <end position="122"/>
    </location>
</feature>
<protein>
    <submittedName>
        <fullName evidence="2">Uncharacterized protein</fullName>
    </submittedName>
</protein>
<feature type="compositionally biased region" description="Basic and acidic residues" evidence="1">
    <location>
        <begin position="107"/>
        <end position="122"/>
    </location>
</feature>
<proteinExistence type="predicted"/>
<name>A0A368QR99_SETIT</name>
<dbReference type="AlphaFoldDB" id="A0A368QR99"/>
<accession>A0A368QR99</accession>
<organism evidence="2">
    <name type="scientific">Setaria italica</name>
    <name type="common">Foxtail millet</name>
    <name type="synonym">Panicum italicum</name>
    <dbReference type="NCBI Taxonomy" id="4555"/>
    <lineage>
        <taxon>Eukaryota</taxon>
        <taxon>Viridiplantae</taxon>
        <taxon>Streptophyta</taxon>
        <taxon>Embryophyta</taxon>
        <taxon>Tracheophyta</taxon>
        <taxon>Spermatophyta</taxon>
        <taxon>Magnoliopsida</taxon>
        <taxon>Liliopsida</taxon>
        <taxon>Poales</taxon>
        <taxon>Poaceae</taxon>
        <taxon>PACMAD clade</taxon>
        <taxon>Panicoideae</taxon>
        <taxon>Panicodae</taxon>
        <taxon>Paniceae</taxon>
        <taxon>Cenchrinae</taxon>
        <taxon>Setaria</taxon>
    </lineage>
</organism>
<gene>
    <name evidence="2" type="ORF">SETIT_4G048500v2</name>
</gene>
<reference evidence="2" key="2">
    <citation type="submission" date="2015-07" db="EMBL/GenBank/DDBJ databases">
        <authorList>
            <person name="Noorani M."/>
        </authorList>
    </citation>
    <scope>NUCLEOTIDE SEQUENCE</scope>
    <source>
        <strain evidence="2">Yugu1</strain>
    </source>
</reference>